<evidence type="ECO:0000313" key="3">
    <source>
        <dbReference type="Proteomes" id="UP001054252"/>
    </source>
</evidence>
<gene>
    <name evidence="2" type="ORF">SLEP1_g53351</name>
</gene>
<comment type="caution">
    <text evidence="2">The sequence shown here is derived from an EMBL/GenBank/DDBJ whole genome shotgun (WGS) entry which is preliminary data.</text>
</comment>
<organism evidence="2 3">
    <name type="scientific">Rubroshorea leprosula</name>
    <dbReference type="NCBI Taxonomy" id="152421"/>
    <lineage>
        <taxon>Eukaryota</taxon>
        <taxon>Viridiplantae</taxon>
        <taxon>Streptophyta</taxon>
        <taxon>Embryophyta</taxon>
        <taxon>Tracheophyta</taxon>
        <taxon>Spermatophyta</taxon>
        <taxon>Magnoliopsida</taxon>
        <taxon>eudicotyledons</taxon>
        <taxon>Gunneridae</taxon>
        <taxon>Pentapetalae</taxon>
        <taxon>rosids</taxon>
        <taxon>malvids</taxon>
        <taxon>Malvales</taxon>
        <taxon>Dipterocarpaceae</taxon>
        <taxon>Rubroshorea</taxon>
    </lineage>
</organism>
<feature type="compositionally biased region" description="Basic and acidic residues" evidence="1">
    <location>
        <begin position="7"/>
        <end position="21"/>
    </location>
</feature>
<accession>A0AAV5M9A6</accession>
<dbReference type="PANTHER" id="PTHR35317">
    <property type="entry name" value="OS04G0629600 PROTEIN"/>
    <property type="match status" value="1"/>
</dbReference>
<dbReference type="Proteomes" id="UP001054252">
    <property type="component" value="Unassembled WGS sequence"/>
</dbReference>
<sequence length="203" mass="23572">MALFEDELAKPEVDSSTEQKAHYQKWERANRLSIMVMKKSISSSFKVSVPNETNAKKFLDAIRQRFQESEKAETGELMQKLCNMQYDGVSRIRAHILKMQYITDRLNSLKVTITKPFLVHKALNSLLTSFGQIRTIYNAQKETWNVNQLISICVQEEENRKKQKVESVNLVYQPHSGKDSHSKGYSHHHKRSGFNNKVKSREV</sequence>
<dbReference type="AlphaFoldDB" id="A0AAV5M9A6"/>
<feature type="region of interest" description="Disordered" evidence="1">
    <location>
        <begin position="1"/>
        <end position="21"/>
    </location>
</feature>
<evidence type="ECO:0008006" key="4">
    <source>
        <dbReference type="Google" id="ProtNLM"/>
    </source>
</evidence>
<dbReference type="EMBL" id="BPVZ01000206">
    <property type="protein sequence ID" value="GKV46366.1"/>
    <property type="molecule type" value="Genomic_DNA"/>
</dbReference>
<evidence type="ECO:0000313" key="2">
    <source>
        <dbReference type="EMBL" id="GKV46366.1"/>
    </source>
</evidence>
<dbReference type="Pfam" id="PF14223">
    <property type="entry name" value="Retrotran_gag_2"/>
    <property type="match status" value="1"/>
</dbReference>
<feature type="region of interest" description="Disordered" evidence="1">
    <location>
        <begin position="172"/>
        <end position="203"/>
    </location>
</feature>
<protein>
    <recommendedName>
        <fullName evidence="4">UBN2_2 domain-containing protein</fullName>
    </recommendedName>
</protein>
<proteinExistence type="predicted"/>
<name>A0AAV5M9A6_9ROSI</name>
<evidence type="ECO:0000256" key="1">
    <source>
        <dbReference type="SAM" id="MobiDB-lite"/>
    </source>
</evidence>
<dbReference type="PANTHER" id="PTHR35317:SF32">
    <property type="entry name" value="DUF4219 DOMAIN-CONTAINING PROTEIN"/>
    <property type="match status" value="1"/>
</dbReference>
<keyword evidence="3" id="KW-1185">Reference proteome</keyword>
<reference evidence="2 3" key="1">
    <citation type="journal article" date="2021" name="Commun. Biol.">
        <title>The genome of Shorea leprosula (Dipterocarpaceae) highlights the ecological relevance of drought in aseasonal tropical rainforests.</title>
        <authorList>
            <person name="Ng K.K.S."/>
            <person name="Kobayashi M.J."/>
            <person name="Fawcett J.A."/>
            <person name="Hatakeyama M."/>
            <person name="Paape T."/>
            <person name="Ng C.H."/>
            <person name="Ang C.C."/>
            <person name="Tnah L.H."/>
            <person name="Lee C.T."/>
            <person name="Nishiyama T."/>
            <person name="Sese J."/>
            <person name="O'Brien M.J."/>
            <person name="Copetti D."/>
            <person name="Mohd Noor M.I."/>
            <person name="Ong R.C."/>
            <person name="Putra M."/>
            <person name="Sireger I.Z."/>
            <person name="Indrioko S."/>
            <person name="Kosugi Y."/>
            <person name="Izuno A."/>
            <person name="Isagi Y."/>
            <person name="Lee S.L."/>
            <person name="Shimizu K.K."/>
        </authorList>
    </citation>
    <scope>NUCLEOTIDE SEQUENCE [LARGE SCALE GENOMIC DNA]</scope>
    <source>
        <strain evidence="2">214</strain>
    </source>
</reference>